<dbReference type="Pfam" id="PF01381">
    <property type="entry name" value="HTH_3"/>
    <property type="match status" value="1"/>
</dbReference>
<dbReference type="Gene3D" id="1.25.40.10">
    <property type="entry name" value="Tetratricopeptide repeat domain"/>
    <property type="match status" value="2"/>
</dbReference>
<feature type="domain" description="HTH cro/C1-type" evidence="6">
    <location>
        <begin position="10"/>
        <end position="63"/>
    </location>
</feature>
<dbReference type="EMBL" id="WOFV02000002">
    <property type="protein sequence ID" value="NAS16541.1"/>
    <property type="molecule type" value="Genomic_DNA"/>
</dbReference>
<dbReference type="GO" id="GO:0003677">
    <property type="term" value="F:DNA binding"/>
    <property type="evidence" value="ECO:0007669"/>
    <property type="project" value="InterPro"/>
</dbReference>
<keyword evidence="2" id="KW-0963">Cytoplasm</keyword>
<reference evidence="9 10" key="1">
    <citation type="submission" date="2016-01" db="EMBL/GenBank/DDBJ databases">
        <title>Characterization of the Clostridium difficile lineages that are prevalent in Hong Kong and China.</title>
        <authorList>
            <person name="Kwok J.S.-L."/>
            <person name="Lam W.-Y."/>
            <person name="Ip M."/>
            <person name="Chan T.-F."/>
            <person name="Hawkey P.M."/>
            <person name="Tsui S.K.-W."/>
        </authorList>
    </citation>
    <scope>NUCLEOTIDE SEQUENCE [LARGE SCALE GENOMIC DNA]</scope>
    <source>
        <strain evidence="9 10">300064</strain>
    </source>
</reference>
<dbReference type="EMBL" id="BKBC01000005">
    <property type="protein sequence ID" value="GEQ20032.1"/>
    <property type="molecule type" value="Genomic_DNA"/>
</dbReference>
<dbReference type="InterPro" id="IPR010982">
    <property type="entry name" value="Lambda_DNA-bd_dom_sf"/>
</dbReference>
<sequence length="435" mass="51133">MEILSLGEKIKRRRKQLNMTLKDLAKDRITPGQISLVESGRSNPSVDLLEYLASTLNTTVEYLMESEESQAEKISIYYEQVGESCILNGDYEKGQRYIDNALYYSEKYNLEYRKAKIFFITAESYMLRRDFPMAQKFFLSSNVIFVKNNNYEEIIKTFLNLADIALELKAYHSASSYLKQAEMVYNDNEVVDDFLIGEIHYNMSRTYFDVEDLESALKYAYKAKEKFEQIYNDDYYARNLFSLAEDYNKKGDILNALKYSKKTLQVYKKIEHNRNIVNIERNLGRIFYELDELDESFKHYEVSKNVSIQNRIGCTNDTLIDICKNYLKLKNTKKCEKILNDIENSLTEKDVDRKIQCQLIRYTMLNIDESVDDAENVLKNTYIFAKENGRLAKAGELAMRVGKYFMDKKNEQEAAYYLNEGIELFRQAEEVKTNK</sequence>
<dbReference type="Pfam" id="PF13424">
    <property type="entry name" value="TPR_12"/>
    <property type="match status" value="1"/>
</dbReference>
<dbReference type="Proteomes" id="UP000238081">
    <property type="component" value="Unassembled WGS sequence"/>
</dbReference>
<dbReference type="PANTHER" id="PTHR46630:SF1">
    <property type="entry name" value="TETRATRICOPEPTIDE REPEAT PROTEIN 29"/>
    <property type="match status" value="1"/>
</dbReference>
<evidence type="ECO:0000256" key="4">
    <source>
        <dbReference type="ARBA" id="ARBA00022803"/>
    </source>
</evidence>
<dbReference type="SMART" id="SM00028">
    <property type="entry name" value="TPR"/>
    <property type="match status" value="6"/>
</dbReference>
<dbReference type="Gene3D" id="1.10.260.40">
    <property type="entry name" value="lambda repressor-like DNA-binding domains"/>
    <property type="match status" value="1"/>
</dbReference>
<dbReference type="Proteomes" id="UP000474042">
    <property type="component" value="Unassembled WGS sequence"/>
</dbReference>
<evidence type="ECO:0000313" key="9">
    <source>
        <dbReference type="EMBL" id="PPV15655.1"/>
    </source>
</evidence>
<evidence type="ECO:0000313" key="11">
    <source>
        <dbReference type="Proteomes" id="UP000321089"/>
    </source>
</evidence>
<comment type="caution">
    <text evidence="9">The sequence shown here is derived from an EMBL/GenBank/DDBJ whole genome shotgun (WGS) entry which is preliminary data.</text>
</comment>
<comment type="similarity">
    <text evidence="5">Belongs to the Rap family.</text>
</comment>
<reference evidence="7 11" key="2">
    <citation type="submission" date="2019-07" db="EMBL/GenBank/DDBJ databases">
        <title>Whole genome shotgun sequence of Clostridium butyricum NBRC 3858.</title>
        <authorList>
            <person name="Hosoyama A."/>
            <person name="Uohara A."/>
            <person name="Ohji S."/>
            <person name="Ichikawa N."/>
        </authorList>
    </citation>
    <scope>NUCLEOTIDE SEQUENCE [LARGE SCALE GENOMIC DNA]</scope>
    <source>
        <strain evidence="7 11">NBRC 3858</strain>
    </source>
</reference>
<keyword evidence="4" id="KW-0802">TPR repeat</keyword>
<accession>A0A2S7FBZ1</accession>
<evidence type="ECO:0000313" key="12">
    <source>
        <dbReference type="Proteomes" id="UP000474042"/>
    </source>
</evidence>
<dbReference type="InterPro" id="IPR001387">
    <property type="entry name" value="Cro/C1-type_HTH"/>
</dbReference>
<evidence type="ECO:0000256" key="3">
    <source>
        <dbReference type="ARBA" id="ARBA00022737"/>
    </source>
</evidence>
<evidence type="ECO:0000256" key="5">
    <source>
        <dbReference type="ARBA" id="ARBA00038253"/>
    </source>
</evidence>
<dbReference type="InterPro" id="IPR011990">
    <property type="entry name" value="TPR-like_helical_dom_sf"/>
</dbReference>
<dbReference type="RefSeq" id="WP_024040298.1">
    <property type="nucleotide sequence ID" value="NZ_BKBC01000005.1"/>
</dbReference>
<dbReference type="SUPFAM" id="SSF47413">
    <property type="entry name" value="lambda repressor-like DNA-binding domains"/>
    <property type="match status" value="1"/>
</dbReference>
<dbReference type="SMART" id="SM00530">
    <property type="entry name" value="HTH_XRE"/>
    <property type="match status" value="1"/>
</dbReference>
<evidence type="ECO:0000256" key="1">
    <source>
        <dbReference type="ARBA" id="ARBA00004496"/>
    </source>
</evidence>
<evidence type="ECO:0000313" key="8">
    <source>
        <dbReference type="EMBL" id="NAS16541.1"/>
    </source>
</evidence>
<name>A0A2S7FBZ1_CLOBU</name>
<gene>
    <name evidence="9" type="ORF">AWN73_11275</name>
    <name evidence="7" type="ORF">CBU02nite_05380</name>
    <name evidence="8" type="ORF">GND98_001290</name>
</gene>
<organism evidence="9 10">
    <name type="scientific">Clostridium butyricum</name>
    <dbReference type="NCBI Taxonomy" id="1492"/>
    <lineage>
        <taxon>Bacteria</taxon>
        <taxon>Bacillati</taxon>
        <taxon>Bacillota</taxon>
        <taxon>Clostridia</taxon>
        <taxon>Eubacteriales</taxon>
        <taxon>Clostridiaceae</taxon>
        <taxon>Clostridium</taxon>
    </lineage>
</organism>
<dbReference type="SUPFAM" id="SSF48452">
    <property type="entry name" value="TPR-like"/>
    <property type="match status" value="2"/>
</dbReference>
<proteinExistence type="inferred from homology"/>
<evidence type="ECO:0000313" key="7">
    <source>
        <dbReference type="EMBL" id="GEQ20032.1"/>
    </source>
</evidence>
<dbReference type="InterPro" id="IPR019734">
    <property type="entry name" value="TPR_rpt"/>
</dbReference>
<keyword evidence="3" id="KW-0677">Repeat</keyword>
<evidence type="ECO:0000259" key="6">
    <source>
        <dbReference type="PROSITE" id="PS50943"/>
    </source>
</evidence>
<evidence type="ECO:0000256" key="2">
    <source>
        <dbReference type="ARBA" id="ARBA00022490"/>
    </source>
</evidence>
<reference evidence="8 12" key="3">
    <citation type="submission" date="2020-01" db="EMBL/GenBank/DDBJ databases">
        <title>Genome sequence of a 1,3-propanediol producer, Clostridium butyricum S3.</title>
        <authorList>
            <person name="Zhou J."/>
        </authorList>
    </citation>
    <scope>NUCLEOTIDE SEQUENCE [LARGE SCALE GENOMIC DNA]</scope>
    <source>
        <strain evidence="8 12">S3</strain>
    </source>
</reference>
<dbReference type="GO" id="GO:0005737">
    <property type="term" value="C:cytoplasm"/>
    <property type="evidence" value="ECO:0007669"/>
    <property type="project" value="UniProtKB-SubCell"/>
</dbReference>
<dbReference type="PROSITE" id="PS50943">
    <property type="entry name" value="HTH_CROC1"/>
    <property type="match status" value="1"/>
</dbReference>
<dbReference type="InterPro" id="IPR051476">
    <property type="entry name" value="Bac_ResReg_Asp_Phosphatase"/>
</dbReference>
<protein>
    <submittedName>
        <fullName evidence="8">Tetratricopeptide repeat protein</fullName>
    </submittedName>
    <submittedName>
        <fullName evidence="7 9">Transcriptional regulator</fullName>
    </submittedName>
</protein>
<comment type="subcellular location">
    <subcellularLocation>
        <location evidence="1">Cytoplasm</location>
    </subcellularLocation>
</comment>
<dbReference type="EMBL" id="LRDH01000097">
    <property type="protein sequence ID" value="PPV15655.1"/>
    <property type="molecule type" value="Genomic_DNA"/>
</dbReference>
<dbReference type="Proteomes" id="UP000321089">
    <property type="component" value="Unassembled WGS sequence"/>
</dbReference>
<dbReference type="PANTHER" id="PTHR46630">
    <property type="entry name" value="TETRATRICOPEPTIDE REPEAT PROTEIN 29"/>
    <property type="match status" value="1"/>
</dbReference>
<dbReference type="AlphaFoldDB" id="A0A2S7FBZ1"/>
<dbReference type="CDD" id="cd00093">
    <property type="entry name" value="HTH_XRE"/>
    <property type="match status" value="1"/>
</dbReference>
<evidence type="ECO:0000313" key="10">
    <source>
        <dbReference type="Proteomes" id="UP000238081"/>
    </source>
</evidence>